<feature type="region of interest" description="Disordered" evidence="1">
    <location>
        <begin position="559"/>
        <end position="593"/>
    </location>
</feature>
<feature type="region of interest" description="Disordered" evidence="1">
    <location>
        <begin position="615"/>
        <end position="664"/>
    </location>
</feature>
<gene>
    <name evidence="2" type="ORF">PoB_006298100</name>
</gene>
<dbReference type="EMBL" id="BLXT01007071">
    <property type="protein sequence ID" value="GFO36476.1"/>
    <property type="molecule type" value="Genomic_DNA"/>
</dbReference>
<protein>
    <submittedName>
        <fullName evidence="2">Uncharacterized protein</fullName>
    </submittedName>
</protein>
<feature type="compositionally biased region" description="Basic residues" evidence="1">
    <location>
        <begin position="464"/>
        <end position="480"/>
    </location>
</feature>
<comment type="caution">
    <text evidence="2">The sequence shown here is derived from an EMBL/GenBank/DDBJ whole genome shotgun (WGS) entry which is preliminary data.</text>
</comment>
<keyword evidence="3" id="KW-1185">Reference proteome</keyword>
<organism evidence="2 3">
    <name type="scientific">Plakobranchus ocellatus</name>
    <dbReference type="NCBI Taxonomy" id="259542"/>
    <lineage>
        <taxon>Eukaryota</taxon>
        <taxon>Metazoa</taxon>
        <taxon>Spiralia</taxon>
        <taxon>Lophotrochozoa</taxon>
        <taxon>Mollusca</taxon>
        <taxon>Gastropoda</taxon>
        <taxon>Heterobranchia</taxon>
        <taxon>Euthyneura</taxon>
        <taxon>Panpulmonata</taxon>
        <taxon>Sacoglossa</taxon>
        <taxon>Placobranchoidea</taxon>
        <taxon>Plakobranchidae</taxon>
        <taxon>Plakobranchus</taxon>
    </lineage>
</organism>
<evidence type="ECO:0000313" key="2">
    <source>
        <dbReference type="EMBL" id="GFO36476.1"/>
    </source>
</evidence>
<reference evidence="2 3" key="1">
    <citation type="journal article" date="2021" name="Elife">
        <title>Chloroplast acquisition without the gene transfer in kleptoplastic sea slugs, Plakobranchus ocellatus.</title>
        <authorList>
            <person name="Maeda T."/>
            <person name="Takahashi S."/>
            <person name="Yoshida T."/>
            <person name="Shimamura S."/>
            <person name="Takaki Y."/>
            <person name="Nagai Y."/>
            <person name="Toyoda A."/>
            <person name="Suzuki Y."/>
            <person name="Arimoto A."/>
            <person name="Ishii H."/>
            <person name="Satoh N."/>
            <person name="Nishiyama T."/>
            <person name="Hasebe M."/>
            <person name="Maruyama T."/>
            <person name="Minagawa J."/>
            <person name="Obokata J."/>
            <person name="Shigenobu S."/>
        </authorList>
    </citation>
    <scope>NUCLEOTIDE SEQUENCE [LARGE SCALE GENOMIC DNA]</scope>
</reference>
<evidence type="ECO:0000313" key="3">
    <source>
        <dbReference type="Proteomes" id="UP000735302"/>
    </source>
</evidence>
<feature type="region of interest" description="Disordered" evidence="1">
    <location>
        <begin position="288"/>
        <end position="346"/>
    </location>
</feature>
<feature type="compositionally biased region" description="Polar residues" evidence="1">
    <location>
        <begin position="637"/>
        <end position="658"/>
    </location>
</feature>
<dbReference type="AlphaFoldDB" id="A0AAV4CX57"/>
<feature type="compositionally biased region" description="Basic residues" evidence="1">
    <location>
        <begin position="132"/>
        <end position="142"/>
    </location>
</feature>
<accession>A0AAV4CX57</accession>
<feature type="region of interest" description="Disordered" evidence="1">
    <location>
        <begin position="105"/>
        <end position="142"/>
    </location>
</feature>
<feature type="compositionally biased region" description="Basic and acidic residues" evidence="1">
    <location>
        <begin position="392"/>
        <end position="408"/>
    </location>
</feature>
<feature type="compositionally biased region" description="Polar residues" evidence="1">
    <location>
        <begin position="120"/>
        <end position="131"/>
    </location>
</feature>
<name>A0AAV4CX57_9GAST</name>
<proteinExistence type="predicted"/>
<feature type="region of interest" description="Disordered" evidence="1">
    <location>
        <begin position="726"/>
        <end position="763"/>
    </location>
</feature>
<feature type="region of interest" description="Disordered" evidence="1">
    <location>
        <begin position="462"/>
        <end position="526"/>
    </location>
</feature>
<feature type="compositionally biased region" description="Low complexity" evidence="1">
    <location>
        <begin position="503"/>
        <end position="514"/>
    </location>
</feature>
<sequence length="849" mass="94429">MGKILYRRLKRNSLITRGFNIAKRMSSSCSMFGWGTSLLKRSSDTNDEIKSKKDNCRKSRLKEKGRKLPLFSRVRKAPDDLLVSEISTGTKATPVSRHLNSNVNARPVTSRSTEEDLTKNPLSGGNKVTKSTFHRAKKSKQKVRKVVRYRGLVARSMGGPKLRERVRAKSDVKSKLLCRLNKRKKRKLYFRSSARLSSQMAKADTSNADFKQDQCPGGILQHSNRKVKDSAKNPLVIASGSATLQNLESPVAEENLRAGTGGSHAAKRKAKKWVALMVVGNTGTECGASARSVKKKRGDKKVPDQKHDHREDLSLETSEWPSLPRTKGHTKEAATEIVKSKHSASVTKMTRKRWADIVSASKYDQAKENKVLEAKTSVEWNTWASVAAKDTQPPEKSENRPNHSKEKTTSVPASGSDNVKKRKKRAEYGLAYTDKIWLTCQKPKGPSTIQNLYRKHFVDAKDKVTKRKSNPGSPRKRSFDKRREEVAFEKQTNTPSSTNPILQTSSDETSSTQTQDEEGIEPKCTSSNQDCNGLNKCLVDYMPVVYTKKAGKVITLNESNHDRPTHRNVNKCNNRAGGKLSRRSKEVASENSVRLSHVSGTDLCSQLSSMTFQTPTNSCVSFSRDRSVSSRTRENQDCSGTSMRPQPSGQPKSSQGLQTDGVANRQKKVSLGYRALLRDSSGPLDARAVSDIHTRNRRADTLQDDKKATRAMRRRLRSDRQITTHNMRRTSRHAATSMPRQLPRPGPSTVTDPGTLKKPAQTKECRKVARSITHLSSAATAKVDNLHQPCSSLSIRQVESTASSSSTDGEVVWPPINKNGTNNSVLTDIEIEQSANMIPFTLRERVCKG</sequence>
<feature type="compositionally biased region" description="Basic and acidic residues" evidence="1">
    <location>
        <begin position="623"/>
        <end position="636"/>
    </location>
</feature>
<feature type="compositionally biased region" description="Polar residues" evidence="1">
    <location>
        <begin position="490"/>
        <end position="502"/>
    </location>
</feature>
<feature type="region of interest" description="Disordered" evidence="1">
    <location>
        <begin position="385"/>
        <end position="424"/>
    </location>
</feature>
<dbReference type="Proteomes" id="UP000735302">
    <property type="component" value="Unassembled WGS sequence"/>
</dbReference>
<feature type="compositionally biased region" description="Basic and acidic residues" evidence="1">
    <location>
        <begin position="300"/>
        <end position="313"/>
    </location>
</feature>
<evidence type="ECO:0000256" key="1">
    <source>
        <dbReference type="SAM" id="MobiDB-lite"/>
    </source>
</evidence>